<evidence type="ECO:0000313" key="3">
    <source>
        <dbReference type="EMBL" id="KAK1325757.1"/>
    </source>
</evidence>
<keyword evidence="4" id="KW-1185">Reference proteome</keyword>
<dbReference type="EMBL" id="JAUJYO010000001">
    <property type="protein sequence ID" value="KAK1325757.1"/>
    <property type="molecule type" value="Genomic_DNA"/>
</dbReference>
<evidence type="ECO:0000313" key="4">
    <source>
        <dbReference type="Proteomes" id="UP001180020"/>
    </source>
</evidence>
<gene>
    <name evidence="3" type="ORF">QJS10_CPA01g01825</name>
</gene>
<proteinExistence type="inferred from homology"/>
<dbReference type="Proteomes" id="UP001180020">
    <property type="component" value="Unassembled WGS sequence"/>
</dbReference>
<dbReference type="InterPro" id="IPR010061">
    <property type="entry name" value="MeMal-semiAld_DH"/>
</dbReference>
<feature type="region of interest" description="Disordered" evidence="2">
    <location>
        <begin position="164"/>
        <end position="186"/>
    </location>
</feature>
<comment type="caution">
    <text evidence="3">The sequence shown here is derived from an EMBL/GenBank/DDBJ whole genome shotgun (WGS) entry which is preliminary data.</text>
</comment>
<reference evidence="3" key="1">
    <citation type="journal article" date="2023" name="Nat. Commun.">
        <title>Diploid and tetraploid genomes of Acorus and the evolution of monocots.</title>
        <authorList>
            <person name="Ma L."/>
            <person name="Liu K.W."/>
            <person name="Li Z."/>
            <person name="Hsiao Y.Y."/>
            <person name="Qi Y."/>
            <person name="Fu T."/>
            <person name="Tang G.D."/>
            <person name="Zhang D."/>
            <person name="Sun W.H."/>
            <person name="Liu D.K."/>
            <person name="Li Y."/>
            <person name="Chen G.Z."/>
            <person name="Liu X.D."/>
            <person name="Liao X.Y."/>
            <person name="Jiang Y.T."/>
            <person name="Yu X."/>
            <person name="Hao Y."/>
            <person name="Huang J."/>
            <person name="Zhao X.W."/>
            <person name="Ke S."/>
            <person name="Chen Y.Y."/>
            <person name="Wu W.L."/>
            <person name="Hsu J.L."/>
            <person name="Lin Y.F."/>
            <person name="Huang M.D."/>
            <person name="Li C.Y."/>
            <person name="Huang L."/>
            <person name="Wang Z.W."/>
            <person name="Zhao X."/>
            <person name="Zhong W.Y."/>
            <person name="Peng D.H."/>
            <person name="Ahmad S."/>
            <person name="Lan S."/>
            <person name="Zhang J.S."/>
            <person name="Tsai W.C."/>
            <person name="Van de Peer Y."/>
            <person name="Liu Z.J."/>
        </authorList>
    </citation>
    <scope>NUCLEOTIDE SEQUENCE</scope>
    <source>
        <strain evidence="3">CP</strain>
    </source>
</reference>
<evidence type="ECO:0008006" key="5">
    <source>
        <dbReference type="Google" id="ProtNLM"/>
    </source>
</evidence>
<reference evidence="3" key="2">
    <citation type="submission" date="2023-06" db="EMBL/GenBank/DDBJ databases">
        <authorList>
            <person name="Ma L."/>
            <person name="Liu K.-W."/>
            <person name="Li Z."/>
            <person name="Hsiao Y.-Y."/>
            <person name="Qi Y."/>
            <person name="Fu T."/>
            <person name="Tang G."/>
            <person name="Zhang D."/>
            <person name="Sun W.-H."/>
            <person name="Liu D.-K."/>
            <person name="Li Y."/>
            <person name="Chen G.-Z."/>
            <person name="Liu X.-D."/>
            <person name="Liao X.-Y."/>
            <person name="Jiang Y.-T."/>
            <person name="Yu X."/>
            <person name="Hao Y."/>
            <person name="Huang J."/>
            <person name="Zhao X.-W."/>
            <person name="Ke S."/>
            <person name="Chen Y.-Y."/>
            <person name="Wu W.-L."/>
            <person name="Hsu J.-L."/>
            <person name="Lin Y.-F."/>
            <person name="Huang M.-D."/>
            <person name="Li C.-Y."/>
            <person name="Huang L."/>
            <person name="Wang Z.-W."/>
            <person name="Zhao X."/>
            <person name="Zhong W.-Y."/>
            <person name="Peng D.-H."/>
            <person name="Ahmad S."/>
            <person name="Lan S."/>
            <person name="Zhang J.-S."/>
            <person name="Tsai W.-C."/>
            <person name="Van De Peer Y."/>
            <person name="Liu Z.-J."/>
        </authorList>
    </citation>
    <scope>NUCLEOTIDE SEQUENCE</scope>
    <source>
        <strain evidence="3">CP</strain>
        <tissue evidence="3">Leaves</tissue>
    </source>
</reference>
<accession>A0AAV9FJW7</accession>
<comment type="similarity">
    <text evidence="1">Belongs to the aldehyde dehydrogenase family.</text>
</comment>
<evidence type="ECO:0000256" key="1">
    <source>
        <dbReference type="ARBA" id="ARBA00009986"/>
    </source>
</evidence>
<protein>
    <recommendedName>
        <fullName evidence="5">FAR1 domain-containing protein</fullName>
    </recommendedName>
</protein>
<dbReference type="Pfam" id="PF08731">
    <property type="entry name" value="AFT"/>
    <property type="match status" value="1"/>
</dbReference>
<dbReference type="PANTHER" id="PTHR43866:SF3">
    <property type="entry name" value="METHYLMALONATE-SEMIALDEHYDE DEHYDROGENASE [ACYLATING], MITOCHONDRIAL"/>
    <property type="match status" value="1"/>
</dbReference>
<name>A0AAV9FJW7_ACOCL</name>
<organism evidence="3 4">
    <name type="scientific">Acorus calamus</name>
    <name type="common">Sweet flag</name>
    <dbReference type="NCBI Taxonomy" id="4465"/>
    <lineage>
        <taxon>Eukaryota</taxon>
        <taxon>Viridiplantae</taxon>
        <taxon>Streptophyta</taxon>
        <taxon>Embryophyta</taxon>
        <taxon>Tracheophyta</taxon>
        <taxon>Spermatophyta</taxon>
        <taxon>Magnoliopsida</taxon>
        <taxon>Liliopsida</taxon>
        <taxon>Acoraceae</taxon>
        <taxon>Acorus</taxon>
    </lineage>
</organism>
<dbReference type="GO" id="GO:0005739">
    <property type="term" value="C:mitochondrion"/>
    <property type="evidence" value="ECO:0007669"/>
    <property type="project" value="TreeGrafter"/>
</dbReference>
<dbReference type="PANTHER" id="PTHR43866">
    <property type="entry name" value="MALONATE-SEMIALDEHYDE DEHYDROGENASE"/>
    <property type="match status" value="1"/>
</dbReference>
<dbReference type="GO" id="GO:0000981">
    <property type="term" value="F:DNA-binding transcription factor activity, RNA polymerase II-specific"/>
    <property type="evidence" value="ECO:0007669"/>
    <property type="project" value="InterPro"/>
</dbReference>
<dbReference type="GO" id="GO:0004491">
    <property type="term" value="F:methylmalonate-semialdehyde dehydrogenase (acylating, NAD) activity"/>
    <property type="evidence" value="ECO:0007669"/>
    <property type="project" value="InterPro"/>
</dbReference>
<dbReference type="GO" id="GO:0010106">
    <property type="term" value="P:cellular response to iron ion starvation"/>
    <property type="evidence" value="ECO:0007669"/>
    <property type="project" value="InterPro"/>
</dbReference>
<dbReference type="AlphaFoldDB" id="A0AAV9FJW7"/>
<dbReference type="GO" id="GO:0006574">
    <property type="term" value="P:L-valine catabolic process"/>
    <property type="evidence" value="ECO:0007669"/>
    <property type="project" value="TreeGrafter"/>
</dbReference>
<sequence>MEWVKHVGRNIGVVVVIGRSDVSEPRRAPRVILICERGGKYDTRPRKTDKGKQKRQTGIKKCECPFKLRAYEWDGKWRLEVMCGLHNHPLAMYFTGHSYAGKLLEDEVEVLQVKINNKGRKRRGKKWAKALVEESTKREKSGFEHVLESLNNSIQPDVAVLTQTPQKKGEDACSKSEGPQEKVSGQ</sequence>
<dbReference type="GO" id="GO:0006210">
    <property type="term" value="P:thymine catabolic process"/>
    <property type="evidence" value="ECO:0007669"/>
    <property type="project" value="TreeGrafter"/>
</dbReference>
<dbReference type="GO" id="GO:0045944">
    <property type="term" value="P:positive regulation of transcription by RNA polymerase II"/>
    <property type="evidence" value="ECO:0007669"/>
    <property type="project" value="InterPro"/>
</dbReference>
<evidence type="ECO:0000256" key="2">
    <source>
        <dbReference type="SAM" id="MobiDB-lite"/>
    </source>
</evidence>
<feature type="compositionally biased region" description="Basic and acidic residues" evidence="2">
    <location>
        <begin position="167"/>
        <end position="180"/>
    </location>
</feature>
<dbReference type="InterPro" id="IPR014842">
    <property type="entry name" value="AFT"/>
</dbReference>